<dbReference type="GO" id="GO:0006999">
    <property type="term" value="P:nuclear pore organization"/>
    <property type="evidence" value="ECO:0007669"/>
    <property type="project" value="TreeGrafter"/>
</dbReference>
<name>A0A9P5ZPF4_PLEER</name>
<evidence type="ECO:0000256" key="3">
    <source>
        <dbReference type="ARBA" id="ARBA00022448"/>
    </source>
</evidence>
<comment type="subcellular location">
    <subcellularLocation>
        <location evidence="1">Nucleus</location>
    </subcellularLocation>
</comment>
<dbReference type="InterPro" id="IPR021827">
    <property type="entry name" value="Nup186/Nup192/Nup205"/>
</dbReference>
<evidence type="ECO:0000313" key="5">
    <source>
        <dbReference type="EMBL" id="KAF9491117.1"/>
    </source>
</evidence>
<dbReference type="EMBL" id="MU154626">
    <property type="protein sequence ID" value="KAF9491117.1"/>
    <property type="molecule type" value="Genomic_DNA"/>
</dbReference>
<organism evidence="5 6">
    <name type="scientific">Pleurotus eryngii</name>
    <name type="common">Boletus of the steppes</name>
    <dbReference type="NCBI Taxonomy" id="5323"/>
    <lineage>
        <taxon>Eukaryota</taxon>
        <taxon>Fungi</taxon>
        <taxon>Dikarya</taxon>
        <taxon>Basidiomycota</taxon>
        <taxon>Agaricomycotina</taxon>
        <taxon>Agaricomycetes</taxon>
        <taxon>Agaricomycetidae</taxon>
        <taxon>Agaricales</taxon>
        <taxon>Pleurotineae</taxon>
        <taxon>Pleurotaceae</taxon>
        <taxon>Pleurotus</taxon>
    </lineage>
</organism>
<protein>
    <submittedName>
        <fullName evidence="5">Uncharacterized protein</fullName>
    </submittedName>
</protein>
<evidence type="ECO:0000256" key="2">
    <source>
        <dbReference type="ARBA" id="ARBA00005892"/>
    </source>
</evidence>
<gene>
    <name evidence="5" type="ORF">BDN71DRAFT_1453430</name>
</gene>
<comment type="similarity">
    <text evidence="2">Belongs to the NUP186/NUP192/NUP205 family.</text>
</comment>
<keyword evidence="6" id="KW-1185">Reference proteome</keyword>
<dbReference type="PANTHER" id="PTHR31344">
    <property type="entry name" value="NUCLEAR PORE COMPLEX PROTEIN NUP205"/>
    <property type="match status" value="1"/>
</dbReference>
<dbReference type="GO" id="GO:0044611">
    <property type="term" value="C:nuclear pore inner ring"/>
    <property type="evidence" value="ECO:0007669"/>
    <property type="project" value="TreeGrafter"/>
</dbReference>
<dbReference type="PANTHER" id="PTHR31344:SF0">
    <property type="entry name" value="NUCLEAR PORE COMPLEX PROTEIN NUP205"/>
    <property type="match status" value="1"/>
</dbReference>
<dbReference type="GO" id="GO:0017056">
    <property type="term" value="F:structural constituent of nuclear pore"/>
    <property type="evidence" value="ECO:0007669"/>
    <property type="project" value="TreeGrafter"/>
</dbReference>
<evidence type="ECO:0000256" key="4">
    <source>
        <dbReference type="ARBA" id="ARBA00023242"/>
    </source>
</evidence>
<sequence>MDSISRLREALLHALTGRMAPHGEQDIFDELMVHKSRLLQVFDVGSRSPQQQKELESGKVTIHGKSVAVNVDFTRHVLFLSQHLECSERYVAELLHSVMSENPNVGPADYLEATLNEFHQRRRHLVDTLRFLLEAAEVGASASDSLPMYRRIEAFVRSEMIGVLSSRVFKEVDGLGGVLTKVDGVRRNAGSNTVPPNGQGNPGSLGSDVLAARYDSIRYERRQLAIAFSTIARLGYITAPEVKGVVDWLSVNANNDMTFYLLTSILFAFDPVDPKSIGGQLRRKLAIDKSNIAYMKKKLAPTSEWKDNGLKATVLLQWTLFLTDTRHRNPELEHRDGFTTEELETQIWNAVQGDTFTYLAQVVMQFGKGRSNPPISSFLQTLPIPQPEPQDQREVPPDDFKPLVLSAFETLVRLLITHASSELRKIKQRQEDLVLARDRTRTASGLFASSTSPEARAPSSPRNDIAVLYSFIGLLYSSLPPECSLQFWGAGSAHDQRTTYLEYIESAAGRLPTFLQWAVWSTQVHDLTLSTALYDMLSGLSEGQQCSELAHNFMARGTGEVIPGSTLPSSAGGQAVSWSLVFGLLDSWTTVTNTIKVPPPPGPLGTSAFGLSARPPQPHNHPPQPNIGPNEVRLAQAFLRFLSTVVTYSVAVRITISGHPHFRAIPTLVSLIPLGIPLELKGAAFGALAAFCEPGAGRQGVEICKAVWTLMERMEVINVRGGTGPSLGLGLRNVNAVKGVEIELEEVETAHGLYPATIAFLKLLSTLIHTPKRIPLKDRMADMEPIVTIPEALGQPYRLPGIGPFTSFVIDNVFLNIPKRDYAIPSDRWQINDLCLCFVERVLASYDLEALVNAADDFRLKEDAITPLLVHPGYDIVKRLLSTTSFQAAVLSYIVDGGGGFEKGLAEDEPYFKSTIVRVLRVIHRVLEIQDIFLDVLLPLLSEFDSTPYVGVVQPRSYFIRLDQALSFGPEYLPALAAYVAYPGHSELALLSVKTLTMLSTSGALTNLTTLVEQSSESERILEGYKGILISESDEDPAEAEEASEQYTGAGVPDSDAEIPSLAQAVRLAVLDLFIQNTQTNRPHPNIAHFLLFGSTSNQQQIQDPHALGAQAACIHILLDMVNSGVPRLKEDGRVAGRQHIDPLFVTLPALAERCYRVIFQLCTHSRTCDFVMRYLRTREDFFARQLAVMPPTIPNAWQDPNIRVLYHDGTNVATTVSALGSFLRLRSWIFDLVALDLHLLTQKGHFKSVNELLVILFGSGAYDDSPSWEADISQPFREIGQSHLKIIEFLRGLVFEWSDTLNVQPVDLRFLSQLNLKSCLRVDTNGCEVVDRSALLVLLNDARHALHTQGHIVSPAQNEQLNAEIQYVLESSAVENHRLQITYATAVGYESWRRLLSMVLTKCFDRLPSTQRESTLFDLMQVLPNIIRSPDIQESTAVLLSETVLSSITKLREDRQNDTSGASGTNSLPVERLFVIVRGILDCIIEGGRLELVRGNLYAALINYVHMVTSLKAQFAGLLPSSGSKPLSVSVSDEDAFAISRRSLSTPSTSLEAGSLALMKHAMDRLISTISRDAIDGAEVWKTVAFMLLDSLVRLSSMEKQNTVLNSLGRHGILANFVRSIRDSDLILQSVLKPDPDDLNPLYVYEAKMSFFVRMSQTKGGAERLLDAQIIPTLSKCDFVDARPEADQQFMDQDTFLPSAVQRYHQLFTPALQVVNGIVAALGARHAAVSNQVLDFLNNHSATIVILIKNEVEDVSLAVVQELQLIVTLCGSVLPNVPRADLASAHSGFGAIHAAILGLSTRCLIHGWWAKNIRPRTDAEMLSASVTAPERDSSMFDVTVRHEEHLLRKSTVSYLGTANGFTEPEISPMLSPVTKTSRGEDRRSTFTATIPTVGDALEALEDICTDLSEILKQIADIAVEIDSREHVGLERLQRILPEVDRSVWPDLDVAQKRLLMNRALSRIQTIAKDEAKMLLGTMEMLLLLLWRHIMHYSEGHAVAGDAITVHALRFVSAPEPQVFRNEISRKLGGALQRLEGLELAYAFTNDNESQSSQQYIEIMSRRLRDSIESDAS</sequence>
<dbReference type="OrthoDB" id="2019644at2759"/>
<proteinExistence type="inferred from homology"/>
<evidence type="ECO:0000256" key="1">
    <source>
        <dbReference type="ARBA" id="ARBA00004123"/>
    </source>
</evidence>
<accession>A0A9P5ZPF4</accession>
<keyword evidence="3" id="KW-0813">Transport</keyword>
<evidence type="ECO:0000313" key="6">
    <source>
        <dbReference type="Proteomes" id="UP000807025"/>
    </source>
</evidence>
<comment type="caution">
    <text evidence="5">The sequence shown here is derived from an EMBL/GenBank/DDBJ whole genome shotgun (WGS) entry which is preliminary data.</text>
</comment>
<dbReference type="Proteomes" id="UP000807025">
    <property type="component" value="Unassembled WGS sequence"/>
</dbReference>
<reference evidence="5" key="1">
    <citation type="submission" date="2020-11" db="EMBL/GenBank/DDBJ databases">
        <authorList>
            <consortium name="DOE Joint Genome Institute"/>
            <person name="Ahrendt S."/>
            <person name="Riley R."/>
            <person name="Andreopoulos W."/>
            <person name="Labutti K."/>
            <person name="Pangilinan J."/>
            <person name="Ruiz-Duenas F.J."/>
            <person name="Barrasa J.M."/>
            <person name="Sanchez-Garcia M."/>
            <person name="Camarero S."/>
            <person name="Miyauchi S."/>
            <person name="Serrano A."/>
            <person name="Linde D."/>
            <person name="Babiker R."/>
            <person name="Drula E."/>
            <person name="Ayuso-Fernandez I."/>
            <person name="Pacheco R."/>
            <person name="Padilla G."/>
            <person name="Ferreira P."/>
            <person name="Barriuso J."/>
            <person name="Kellner H."/>
            <person name="Castanera R."/>
            <person name="Alfaro M."/>
            <person name="Ramirez L."/>
            <person name="Pisabarro A.G."/>
            <person name="Kuo A."/>
            <person name="Tritt A."/>
            <person name="Lipzen A."/>
            <person name="He G."/>
            <person name="Yan M."/>
            <person name="Ng V."/>
            <person name="Cullen D."/>
            <person name="Martin F."/>
            <person name="Rosso M.-N."/>
            <person name="Henrissat B."/>
            <person name="Hibbett D."/>
            <person name="Martinez A.T."/>
            <person name="Grigoriev I.V."/>
        </authorList>
    </citation>
    <scope>NUCLEOTIDE SEQUENCE</scope>
    <source>
        <strain evidence="5">ATCC 90797</strain>
    </source>
</reference>
<dbReference type="Pfam" id="PF11894">
    <property type="entry name" value="Nup192"/>
    <property type="match status" value="1"/>
</dbReference>
<keyword evidence="4" id="KW-0539">Nucleus</keyword>